<gene>
    <name evidence="2" type="ORF">RAG0_09613</name>
</gene>
<organism evidence="2 3">
    <name type="scientific">Rhynchosporium agropyri</name>
    <dbReference type="NCBI Taxonomy" id="914238"/>
    <lineage>
        <taxon>Eukaryota</taxon>
        <taxon>Fungi</taxon>
        <taxon>Dikarya</taxon>
        <taxon>Ascomycota</taxon>
        <taxon>Pezizomycotina</taxon>
        <taxon>Leotiomycetes</taxon>
        <taxon>Helotiales</taxon>
        <taxon>Ploettnerulaceae</taxon>
        <taxon>Rhynchosporium</taxon>
    </lineage>
</organism>
<evidence type="ECO:0000313" key="2">
    <source>
        <dbReference type="EMBL" id="CZT02450.1"/>
    </source>
</evidence>
<protein>
    <recommendedName>
        <fullName evidence="4">Secreted protein</fullName>
    </recommendedName>
</protein>
<keyword evidence="1" id="KW-0732">Signal</keyword>
<evidence type="ECO:0008006" key="4">
    <source>
        <dbReference type="Google" id="ProtNLM"/>
    </source>
</evidence>
<evidence type="ECO:0000256" key="1">
    <source>
        <dbReference type="SAM" id="SignalP"/>
    </source>
</evidence>
<dbReference type="Proteomes" id="UP000178912">
    <property type="component" value="Unassembled WGS sequence"/>
</dbReference>
<dbReference type="EMBL" id="FJUX01000056">
    <property type="protein sequence ID" value="CZT02450.1"/>
    <property type="molecule type" value="Genomic_DNA"/>
</dbReference>
<accession>A0A1E1KW87</accession>
<reference evidence="3" key="1">
    <citation type="submission" date="2016-03" db="EMBL/GenBank/DDBJ databases">
        <authorList>
            <person name="Guldener U."/>
        </authorList>
    </citation>
    <scope>NUCLEOTIDE SEQUENCE [LARGE SCALE GENOMIC DNA]</scope>
    <source>
        <strain evidence="3">04CH-RAC-A.6.1</strain>
    </source>
</reference>
<keyword evidence="3" id="KW-1185">Reference proteome</keyword>
<name>A0A1E1KW87_9HELO</name>
<proteinExistence type="predicted"/>
<sequence>MQFLFFLFLCLFLFSSFSSFSSSESLSCHVMLCHVVLFYSMPSARSGEGGAGMGREVECGLLVLVGCT</sequence>
<feature type="signal peptide" evidence="1">
    <location>
        <begin position="1"/>
        <end position="23"/>
    </location>
</feature>
<evidence type="ECO:0000313" key="3">
    <source>
        <dbReference type="Proteomes" id="UP000178912"/>
    </source>
</evidence>
<feature type="chain" id="PRO_5009446426" description="Secreted protein" evidence="1">
    <location>
        <begin position="24"/>
        <end position="68"/>
    </location>
</feature>
<dbReference type="AlphaFoldDB" id="A0A1E1KW87"/>